<proteinExistence type="predicted"/>
<dbReference type="EMBL" id="MF467280">
    <property type="protein sequence ID" value="ATI21086.1"/>
    <property type="molecule type" value="Genomic_DNA"/>
</dbReference>
<protein>
    <submittedName>
        <fullName evidence="2">Uncharacterized protein</fullName>
    </submittedName>
</protein>
<evidence type="ECO:0000313" key="2">
    <source>
        <dbReference type="EMBL" id="ATI21086.1"/>
    </source>
</evidence>
<sequence>MNHGVQPGTEPVVHTAADDLGGARSSSASLPP</sequence>
<reference evidence="2" key="1">
    <citation type="journal article" date="2017" name="Virus Res.">
        <title>Complete genomic characterisation of two novel poxviruses (WKPV and EKPV) from western and eastern grey kangaroos.</title>
        <authorList>
            <person name="Bennett M."/>
            <person name="Tu S.L."/>
            <person name="Upton C."/>
            <person name="McArtor C."/>
            <person name="Gillett A."/>
            <person name="Laird T."/>
            <person name="O'Dea M."/>
        </authorList>
    </citation>
    <scope>NUCLEOTIDE SEQUENCE [LARGE SCALE GENOMIC DNA]</scope>
    <source>
        <strain evidence="2">Western Australia</strain>
    </source>
</reference>
<dbReference type="RefSeq" id="YP_010085276.1">
    <property type="nucleotide sequence ID" value="NC_055228.1"/>
</dbReference>
<accession>A0A2C9DSV3</accession>
<feature type="region of interest" description="Disordered" evidence="1">
    <location>
        <begin position="1"/>
        <end position="32"/>
    </location>
</feature>
<organism evidence="2">
    <name type="scientific">Western grey kangaroopox virus</name>
    <dbReference type="NCBI Taxonomy" id="1566307"/>
    <lineage>
        <taxon>Viruses</taxon>
        <taxon>Varidnaviria</taxon>
        <taxon>Bamfordvirae</taxon>
        <taxon>Nucleocytoviricota</taxon>
        <taxon>Pokkesviricetes</taxon>
        <taxon>Chitovirales</taxon>
        <taxon>Poxviridae</taxon>
        <taxon>Chordopoxvirinae</taxon>
        <taxon>Macropopoxvirus</taxon>
        <taxon>Macropopoxvirus mfuliginosuspox</taxon>
        <taxon>Western kangaroopox virus</taxon>
    </lineage>
</organism>
<keyword evidence="3" id="KW-1185">Reference proteome</keyword>
<dbReference type="KEGG" id="vg:65100347"/>
<evidence type="ECO:0000313" key="3">
    <source>
        <dbReference type="Proteomes" id="UP000318778"/>
    </source>
</evidence>
<name>A0A2C9DSV3_9POXV</name>
<dbReference type="Proteomes" id="UP000318778">
    <property type="component" value="Segment"/>
</dbReference>
<dbReference type="GeneID" id="65100347"/>
<evidence type="ECO:0000256" key="1">
    <source>
        <dbReference type="SAM" id="MobiDB-lite"/>
    </source>
</evidence>